<dbReference type="EMBL" id="WBJZ01000001">
    <property type="protein sequence ID" value="KAB1662434.1"/>
    <property type="molecule type" value="Genomic_DNA"/>
</dbReference>
<dbReference type="PANTHER" id="PTHR15462">
    <property type="entry name" value="SERINE PROTEASE"/>
    <property type="match status" value="1"/>
</dbReference>
<evidence type="ECO:0000313" key="4">
    <source>
        <dbReference type="Proteomes" id="UP000467240"/>
    </source>
</evidence>
<keyword evidence="1 2" id="KW-0732">Signal</keyword>
<dbReference type="Proteomes" id="UP000467240">
    <property type="component" value="Unassembled WGS sequence"/>
</dbReference>
<proteinExistence type="predicted"/>
<evidence type="ECO:0000256" key="1">
    <source>
        <dbReference type="ARBA" id="ARBA00022729"/>
    </source>
</evidence>
<dbReference type="OrthoDB" id="5121599at2"/>
<sequence>MTDTHRRAMTAIAVLFLVPTLTACVSVTATPAAGGYQPYAPAVVSEEVALRDTFDSSAPETHDYWSNPDMFADADGMNFTDPDNGITVGASDPATGAYFPPTTPTPAAESTNGYGDIAQAQQYDRGGLGASTFGRLYMAFNGHNGVCSATVVNSSRGDIVVTAAHCLMDLSGDRSTPQNVVFVPGDAGNAQTQPYGQWAAVEYLMPQNFVDNAHVEASGSVTGAGWTTDFAFLIMEEKNGQSIQDVTGGQGISFGVPVQAITQIGYPTAEPFDGTDEFVCASTSWTQSFAGGYSHPCDMTPGCSGGGWLAYFDRTLGAGYIIATTSTVSLSGTPTTSGSPLGKQALELYEQADAKQ</sequence>
<keyword evidence="4" id="KW-1185">Reference proteome</keyword>
<dbReference type="InterPro" id="IPR043504">
    <property type="entry name" value="Peptidase_S1_PA_chymotrypsin"/>
</dbReference>
<name>A0A7J5C1E6_9MICO</name>
<dbReference type="RefSeq" id="WP_158038866.1">
    <property type="nucleotide sequence ID" value="NZ_JACCFV010000001.1"/>
</dbReference>
<evidence type="ECO:0008006" key="5">
    <source>
        <dbReference type="Google" id="ProtNLM"/>
    </source>
</evidence>
<organism evidence="3 4">
    <name type="scientific">Pseudoclavibacter chungangensis</name>
    <dbReference type="NCBI Taxonomy" id="587635"/>
    <lineage>
        <taxon>Bacteria</taxon>
        <taxon>Bacillati</taxon>
        <taxon>Actinomycetota</taxon>
        <taxon>Actinomycetes</taxon>
        <taxon>Micrococcales</taxon>
        <taxon>Microbacteriaceae</taxon>
        <taxon>Pseudoclavibacter</taxon>
    </lineage>
</organism>
<evidence type="ECO:0000256" key="2">
    <source>
        <dbReference type="SAM" id="SignalP"/>
    </source>
</evidence>
<accession>A0A7J5C1E6</accession>
<reference evidence="3 4" key="1">
    <citation type="submission" date="2019-09" db="EMBL/GenBank/DDBJ databases">
        <title>Phylogeny of genus Pseudoclavibacter and closely related genus.</title>
        <authorList>
            <person name="Li Y."/>
        </authorList>
    </citation>
    <scope>NUCLEOTIDE SEQUENCE [LARGE SCALE GENOMIC DNA]</scope>
    <source>
        <strain evidence="3 4">DSM 23821</strain>
    </source>
</reference>
<dbReference type="InterPro" id="IPR009003">
    <property type="entry name" value="Peptidase_S1_PA"/>
</dbReference>
<dbReference type="PANTHER" id="PTHR15462:SF19">
    <property type="entry name" value="PEPTIDASE S1 DOMAIN-CONTAINING PROTEIN"/>
    <property type="match status" value="1"/>
</dbReference>
<dbReference type="Gene3D" id="2.40.10.10">
    <property type="entry name" value="Trypsin-like serine proteases"/>
    <property type="match status" value="2"/>
</dbReference>
<dbReference type="InterPro" id="IPR050966">
    <property type="entry name" value="Glutamyl_endopeptidase"/>
</dbReference>
<dbReference type="PROSITE" id="PS51257">
    <property type="entry name" value="PROKAR_LIPOPROTEIN"/>
    <property type="match status" value="1"/>
</dbReference>
<dbReference type="AlphaFoldDB" id="A0A7J5C1E6"/>
<comment type="caution">
    <text evidence="3">The sequence shown here is derived from an EMBL/GenBank/DDBJ whole genome shotgun (WGS) entry which is preliminary data.</text>
</comment>
<feature type="signal peptide" evidence="2">
    <location>
        <begin position="1"/>
        <end position="23"/>
    </location>
</feature>
<feature type="chain" id="PRO_5038647978" description="Trypsin-like serine protease" evidence="2">
    <location>
        <begin position="24"/>
        <end position="356"/>
    </location>
</feature>
<protein>
    <recommendedName>
        <fullName evidence="5">Trypsin-like serine protease</fullName>
    </recommendedName>
</protein>
<gene>
    <name evidence="3" type="ORF">F8O01_00330</name>
</gene>
<dbReference type="SUPFAM" id="SSF50494">
    <property type="entry name" value="Trypsin-like serine proteases"/>
    <property type="match status" value="1"/>
</dbReference>
<evidence type="ECO:0000313" key="3">
    <source>
        <dbReference type="EMBL" id="KAB1662434.1"/>
    </source>
</evidence>